<dbReference type="SUPFAM" id="SSF51395">
    <property type="entry name" value="FMN-linked oxidoreductases"/>
    <property type="match status" value="1"/>
</dbReference>
<dbReference type="GO" id="GO:0009060">
    <property type="term" value="P:aerobic respiration"/>
    <property type="evidence" value="ECO:0000318"/>
    <property type="project" value="GO_Central"/>
</dbReference>
<evidence type="ECO:0000256" key="9">
    <source>
        <dbReference type="PIRSR" id="PIRSR000138-2"/>
    </source>
</evidence>
<keyword evidence="3 9" id="KW-0288">FMN</keyword>
<feature type="binding site" evidence="9">
    <location>
        <position position="128"/>
    </location>
    <ligand>
        <name>FMN</name>
        <dbReference type="ChEBI" id="CHEBI:58210"/>
    </ligand>
</feature>
<dbReference type="InterPro" id="IPR013785">
    <property type="entry name" value="Aldolase_TIM"/>
</dbReference>
<sequence>MCLLRTMWGFPYDKNGVARGLTVTPVCIDDYRSLAKRRLPRMVFDYLDGGAESERSLHRNLGAFAAINFAPRRLVDVSHRNSSVSLFGRTLPTPFVVAPTGLNGALWPDGDVALARAARSAGIPFVLSTASNATIEDVAERAGGDLWFQLYVVQRDLARLLVGRAKEAGYRVLVLTVDVAVNGKRDRDLRNGFAIPFRQTPRSVLDAVTHPRWALGQIRHGLPQLANFASPDATDVNAQAALMRRQMDASFCWQDLQALRDAWPGRLIVKGIMTATDVNRCRELGVDAVVLSNHGGRQIEDVQAPIDLLAEISNQNAMPLLVDGGIRRGADAVKALALGAKAVLLGRAILYGLAAAGEEGAGHVLQILTAEFDTTLALVGCPDPARLNRQFIQL</sequence>
<evidence type="ECO:0000256" key="4">
    <source>
        <dbReference type="ARBA" id="ARBA00023002"/>
    </source>
</evidence>
<dbReference type="Proteomes" id="UP000002526">
    <property type="component" value="Chromosome"/>
</dbReference>
<dbReference type="GO" id="GO:0004459">
    <property type="term" value="F:L-lactate dehydrogenase (NAD+) activity"/>
    <property type="evidence" value="ECO:0000318"/>
    <property type="project" value="GO_Central"/>
</dbReference>
<comment type="similarity">
    <text evidence="5">Belongs to the FMN-dependent alpha-hydroxy acid dehydrogenase family.</text>
</comment>
<dbReference type="GO" id="GO:0005886">
    <property type="term" value="C:plasma membrane"/>
    <property type="evidence" value="ECO:0000318"/>
    <property type="project" value="GO_Central"/>
</dbReference>
<feature type="binding site" evidence="9">
    <location>
        <begin position="346"/>
        <end position="347"/>
    </location>
    <ligand>
        <name>FMN</name>
        <dbReference type="ChEBI" id="CHEBI:58210"/>
    </ligand>
</feature>
<dbReference type="CDD" id="cd04736">
    <property type="entry name" value="MDH_FMN"/>
    <property type="match status" value="1"/>
</dbReference>
<feature type="binding site" evidence="9">
    <location>
        <position position="292"/>
    </location>
    <ligand>
        <name>FMN</name>
        <dbReference type="ChEBI" id="CHEBI:58210"/>
    </ligand>
</feature>
<feature type="binding site" evidence="9">
    <location>
        <position position="185"/>
    </location>
    <ligand>
        <name>glyoxylate</name>
        <dbReference type="ChEBI" id="CHEBI:36655"/>
    </ligand>
</feature>
<evidence type="ECO:0000256" key="8">
    <source>
        <dbReference type="PIRSR" id="PIRSR000138-1"/>
    </source>
</evidence>
<keyword evidence="2 9" id="KW-0285">Flavoprotein</keyword>
<dbReference type="InterPro" id="IPR037396">
    <property type="entry name" value="FMN_HAD"/>
</dbReference>
<evidence type="ECO:0000256" key="7">
    <source>
        <dbReference type="ARBA" id="ARBA00071405"/>
    </source>
</evidence>
<dbReference type="PROSITE" id="PS51349">
    <property type="entry name" value="FMN_HYDROXY_ACID_DH_2"/>
    <property type="match status" value="1"/>
</dbReference>
<dbReference type="PROSITE" id="PS00557">
    <property type="entry name" value="FMN_HYDROXY_ACID_DH_1"/>
    <property type="match status" value="1"/>
</dbReference>
<dbReference type="InterPro" id="IPR008259">
    <property type="entry name" value="FMN_hydac_DH_AS"/>
</dbReference>
<dbReference type="InterPro" id="IPR000262">
    <property type="entry name" value="FMN-dep_DH"/>
</dbReference>
<dbReference type="HOGENOM" id="CLU_020639_0_0_5"/>
<dbReference type="InterPro" id="IPR012133">
    <property type="entry name" value="Alpha-hydoxy_acid_DH_FMN"/>
</dbReference>
<dbReference type="PhylomeDB" id="Q89GE4"/>
<keyword evidence="12" id="KW-1185">Reference proteome</keyword>
<dbReference type="InParanoid" id="Q89GE4"/>
<keyword evidence="4" id="KW-0560">Oxidoreductase</keyword>
<evidence type="ECO:0000313" key="12">
    <source>
        <dbReference type="Proteomes" id="UP000002526"/>
    </source>
</evidence>
<evidence type="ECO:0000313" key="11">
    <source>
        <dbReference type="EMBL" id="BAC51666.1"/>
    </source>
</evidence>
<dbReference type="PATRIC" id="fig|224911.5.peg.6541"/>
<organism evidence="11 12">
    <name type="scientific">Bradyrhizobium diazoefficiens (strain JCM 10833 / BCRC 13528 / IAM 13628 / NBRC 14792 / USDA 110)</name>
    <dbReference type="NCBI Taxonomy" id="224911"/>
    <lineage>
        <taxon>Bacteria</taxon>
        <taxon>Pseudomonadati</taxon>
        <taxon>Pseudomonadota</taxon>
        <taxon>Alphaproteobacteria</taxon>
        <taxon>Hyphomicrobiales</taxon>
        <taxon>Nitrobacteraceae</taxon>
        <taxon>Bradyrhizobium</taxon>
    </lineage>
</organism>
<dbReference type="PANTHER" id="PTHR10578">
    <property type="entry name" value="S -2-HYDROXY-ACID OXIDASE-RELATED"/>
    <property type="match status" value="1"/>
</dbReference>
<evidence type="ECO:0000259" key="10">
    <source>
        <dbReference type="PROSITE" id="PS51349"/>
    </source>
</evidence>
<dbReference type="KEGG" id="bja:bll6401"/>
<feature type="domain" description="FMN hydroxy acid dehydrogenase" evidence="10">
    <location>
        <begin position="20"/>
        <end position="394"/>
    </location>
</feature>
<feature type="binding site" evidence="9">
    <location>
        <position position="294"/>
    </location>
    <ligand>
        <name>glyoxylate</name>
        <dbReference type="ChEBI" id="CHEBI:36655"/>
    </ligand>
</feature>
<gene>
    <name evidence="11" type="ordered locus">bll6401</name>
</gene>
<dbReference type="Gene3D" id="3.20.20.70">
    <property type="entry name" value="Aldolase class I"/>
    <property type="match status" value="1"/>
</dbReference>
<dbReference type="PANTHER" id="PTHR10578:SF107">
    <property type="entry name" value="2-HYDROXYACID OXIDASE 1"/>
    <property type="match status" value="1"/>
</dbReference>
<feature type="binding site" evidence="9">
    <location>
        <position position="270"/>
    </location>
    <ligand>
        <name>FMN</name>
        <dbReference type="ChEBI" id="CHEBI:58210"/>
    </ligand>
</feature>
<feature type="binding site" evidence="9">
    <location>
        <position position="151"/>
    </location>
    <ligand>
        <name>glyoxylate</name>
        <dbReference type="ChEBI" id="CHEBI:36655"/>
    </ligand>
</feature>
<evidence type="ECO:0000256" key="3">
    <source>
        <dbReference type="ARBA" id="ARBA00022643"/>
    </source>
</evidence>
<dbReference type="STRING" id="224911.AAV28_29565"/>
<dbReference type="EMBL" id="BA000040">
    <property type="protein sequence ID" value="BAC51666.1"/>
    <property type="molecule type" value="Genomic_DNA"/>
</dbReference>
<evidence type="ECO:0000256" key="2">
    <source>
        <dbReference type="ARBA" id="ARBA00022630"/>
    </source>
</evidence>
<dbReference type="GO" id="GO:0010181">
    <property type="term" value="F:FMN binding"/>
    <property type="evidence" value="ECO:0007669"/>
    <property type="project" value="InterPro"/>
</dbReference>
<feature type="binding site" evidence="9">
    <location>
        <position position="149"/>
    </location>
    <ligand>
        <name>FMN</name>
        <dbReference type="ChEBI" id="CHEBI:58210"/>
    </ligand>
</feature>
<name>Q89GE4_BRADU</name>
<evidence type="ECO:0000256" key="5">
    <source>
        <dbReference type="ARBA" id="ARBA00024042"/>
    </source>
</evidence>
<feature type="binding site" evidence="9">
    <location>
        <position position="46"/>
    </location>
    <ligand>
        <name>glyoxylate</name>
        <dbReference type="ChEBI" id="CHEBI:36655"/>
    </ligand>
</feature>
<dbReference type="EnsemblBacteria" id="BAC51666">
    <property type="protein sequence ID" value="BAC51666"/>
    <property type="gene ID" value="BAC51666"/>
</dbReference>
<protein>
    <recommendedName>
        <fullName evidence="7">Putative L-lactate dehydrogenase</fullName>
    </recommendedName>
</protein>
<dbReference type="FunFam" id="3.20.20.70:FF:000261">
    <property type="entry name" value="L-lactate dehydrogenase (Cytochrome)"/>
    <property type="match status" value="1"/>
</dbReference>
<proteinExistence type="inferred from homology"/>
<dbReference type="eggNOG" id="COG1304">
    <property type="taxonomic scope" value="Bacteria"/>
</dbReference>
<comment type="cofactor">
    <cofactor evidence="1">
        <name>FMN</name>
        <dbReference type="ChEBI" id="CHEBI:58210"/>
    </cofactor>
</comment>
<reference evidence="12" key="1">
    <citation type="journal article" date="2002" name="DNA Res.">
        <title>Complete genomic sequence of nitrogen-fixing symbiotic bacterium Bradyrhizobium japonicum USDA110.</title>
        <authorList>
            <person name="Kaneko T."/>
            <person name="Nakamura Y."/>
            <person name="Sato S."/>
            <person name="Minamisawa K."/>
            <person name="Uchiumi T."/>
            <person name="Sasamoto S."/>
            <person name="Watanabe A."/>
            <person name="Idesawa K."/>
            <person name="Iriguchi M."/>
            <person name="Kawashima K."/>
            <person name="Kohara M."/>
            <person name="Matsumoto M."/>
            <person name="Shimpo S."/>
            <person name="Tsuruoka H."/>
            <person name="Wada T."/>
            <person name="Yamada M."/>
            <person name="Tabata S."/>
        </authorList>
    </citation>
    <scope>NUCLEOTIDE SEQUENCE [LARGE SCALE GENOMIC DNA]</scope>
    <source>
        <strain evidence="12">JCM 10833 / BCRC 13528 / IAM 13628 / NBRC 14792 / USDA 110</strain>
    </source>
</reference>
<feature type="binding site" evidence="9">
    <location>
        <position position="297"/>
    </location>
    <ligand>
        <name>glyoxylate</name>
        <dbReference type="ChEBI" id="CHEBI:36655"/>
    </ligand>
</feature>
<dbReference type="AlphaFoldDB" id="Q89GE4"/>
<feature type="binding site" evidence="9">
    <location>
        <begin position="323"/>
        <end position="327"/>
    </location>
    <ligand>
        <name>FMN</name>
        <dbReference type="ChEBI" id="CHEBI:58210"/>
    </ligand>
</feature>
<accession>Q89GE4</accession>
<dbReference type="PIRSF" id="PIRSF000138">
    <property type="entry name" value="Al-hdrx_acd_dh"/>
    <property type="match status" value="1"/>
</dbReference>
<dbReference type="Pfam" id="PF01070">
    <property type="entry name" value="FMN_dh"/>
    <property type="match status" value="1"/>
</dbReference>
<evidence type="ECO:0000256" key="1">
    <source>
        <dbReference type="ARBA" id="ARBA00001917"/>
    </source>
</evidence>
<evidence type="ECO:0000256" key="6">
    <source>
        <dbReference type="ARBA" id="ARBA00050153"/>
    </source>
</evidence>
<comment type="catalytic activity">
    <reaction evidence="6">
        <text>(S)-lactate + A = pyruvate + AH2</text>
        <dbReference type="Rhea" id="RHEA:45816"/>
        <dbReference type="ChEBI" id="CHEBI:13193"/>
        <dbReference type="ChEBI" id="CHEBI:15361"/>
        <dbReference type="ChEBI" id="CHEBI:16651"/>
        <dbReference type="ChEBI" id="CHEBI:17499"/>
    </reaction>
</comment>
<feature type="binding site" evidence="9">
    <location>
        <position position="176"/>
    </location>
    <ligand>
        <name>FMN</name>
        <dbReference type="ChEBI" id="CHEBI:58210"/>
    </ligand>
</feature>
<feature type="binding site" evidence="9">
    <location>
        <begin position="99"/>
        <end position="101"/>
    </location>
    <ligand>
        <name>FMN</name>
        <dbReference type="ChEBI" id="CHEBI:58210"/>
    </ligand>
</feature>
<dbReference type="OrthoDB" id="9770452at2"/>
<feature type="active site" description="Proton acceptor" evidence="8">
    <location>
        <position position="294"/>
    </location>
</feature>